<dbReference type="Proteomes" id="UP000034392">
    <property type="component" value="Chromosome"/>
</dbReference>
<dbReference type="KEGG" id="aay:WYH_00659"/>
<gene>
    <name evidence="1" type="ORF">WYH_00659</name>
</gene>
<evidence type="ECO:0000313" key="2">
    <source>
        <dbReference type="Proteomes" id="UP000034392"/>
    </source>
</evidence>
<sequence>MRLAGSFLAALLAVFGLAATANAQSAPENASGKRGPGVSIVPYIEASQVLTAELEPGSDVLTYSTVAAGVDAGFTGRNSAGTVSLRYERRIGWGDDALDGDTLSGIARTSIAVIPRALTFEAGGLAARTRVEGNGSSSLGGFGGNDDSTSQIYSIYAGPSIKTREGYLDVSAHYRFGYTRVEEPNRLVLADNAQAPDIFDESTVHMAQARMGFSPNTVLPVGLGVGGSWNEQNISNLDQRIRDRNIRADVTVPVTLSLALVGGVGYEDVQISSRDALRDGNGVPVIGNDGRYVTDKSGPRRIAYETDGLIWDVGVMWRPSRRTSLEAHVGRRYGSTSYYGTLSYTPNSRSSLNVSVYDNMTGFGGAVVDRLAGLPTDFETFRNPISGDIGGCVASLEGDGCIGGVLGSLRSAAFRSRGIAISYAYNLGRTQLGIGGGYDRRKFIAAAGTVLASADGVVDDNIWLSAYSSTRLDAVSSINANLYASLYDSGFDSGGEAIGYSATLAYNRTFLRNLTGTAALGLDGITREDLEDFMSASALLGLRYSF</sequence>
<dbReference type="PATRIC" id="fig|1267766.3.peg.665"/>
<reference evidence="1" key="1">
    <citation type="submission" date="2015-05" db="EMBL/GenBank/DDBJ databases">
        <title>The complete genome of Altererythrobacter atlanticus strain 26DY36.</title>
        <authorList>
            <person name="Wu Y.-H."/>
            <person name="Cheng H."/>
            <person name="Wu X.-W."/>
        </authorList>
    </citation>
    <scope>NUCLEOTIDE SEQUENCE [LARGE SCALE GENOMIC DNA]</scope>
    <source>
        <strain evidence="1">26DY36</strain>
    </source>
</reference>
<dbReference type="EMBL" id="CP011452">
    <property type="protein sequence ID" value="AKH41715.1"/>
    <property type="molecule type" value="Genomic_DNA"/>
</dbReference>
<dbReference type="RefSeq" id="WP_046902697.1">
    <property type="nucleotide sequence ID" value="NZ_CP011452.2"/>
</dbReference>
<dbReference type="STRING" id="1267766.WYH_00659"/>
<protein>
    <submittedName>
        <fullName evidence="1">Uncharacterized protein</fullName>
    </submittedName>
</protein>
<name>A0A0F7KSH4_9SPHN</name>
<dbReference type="SUPFAM" id="SSF56935">
    <property type="entry name" value="Porins"/>
    <property type="match status" value="1"/>
</dbReference>
<keyword evidence="2" id="KW-1185">Reference proteome</keyword>
<proteinExistence type="predicted"/>
<organism evidence="1 2">
    <name type="scientific">Croceibacterium atlanticum</name>
    <dbReference type="NCBI Taxonomy" id="1267766"/>
    <lineage>
        <taxon>Bacteria</taxon>
        <taxon>Pseudomonadati</taxon>
        <taxon>Pseudomonadota</taxon>
        <taxon>Alphaproteobacteria</taxon>
        <taxon>Sphingomonadales</taxon>
        <taxon>Erythrobacteraceae</taxon>
        <taxon>Croceibacterium</taxon>
    </lineage>
</organism>
<dbReference type="OrthoDB" id="7416805at2"/>
<dbReference type="AlphaFoldDB" id="A0A0F7KSH4"/>
<accession>A0A0F7KSH4</accession>
<evidence type="ECO:0000313" key="1">
    <source>
        <dbReference type="EMBL" id="AKH41715.1"/>
    </source>
</evidence>